<dbReference type="GO" id="GO:0043709">
    <property type="term" value="P:cell adhesion involved in single-species biofilm formation"/>
    <property type="evidence" value="ECO:0007669"/>
    <property type="project" value="TreeGrafter"/>
</dbReference>
<dbReference type="PANTHER" id="PTHR45138">
    <property type="entry name" value="REGULATORY COMPONENTS OF SENSORY TRANSDUCTION SYSTEM"/>
    <property type="match status" value="1"/>
</dbReference>
<dbReference type="SMART" id="SM00267">
    <property type="entry name" value="GGDEF"/>
    <property type="match status" value="1"/>
</dbReference>
<dbReference type="Pfam" id="PF17158">
    <property type="entry name" value="MASE4"/>
    <property type="match status" value="1"/>
</dbReference>
<feature type="domain" description="GGDEF" evidence="6">
    <location>
        <begin position="316"/>
        <end position="451"/>
    </location>
</feature>
<sequence>MEGKAPRVSRCGGPLGVSLLSLTIISYVLILYAAEYPITLLYGFVAVCNAVLLILHLLIAIFIFMQFNCDRTQVYKLPLIAAYILSALILSYSLLFYPDVFQSRNSHALTLNDFVLFYLLRYGGMGMLFLYALYLFVRGRTGLGGHRSVPAICAAIVSLVTLSALLLSSRTAWPNPAILQESLSYHADYRYLLLPTMGALWAGVALLLIWQTRLATHFWLAVTLACLAIVGGFLLQWRAPHVNSVGWYGSLLFGLLANFCVMAIFLYDIFQRYRCMQHAYVITHDNAIRDGLTRAYNRSYYYDALHHALPQASAERPLAILIIDIDHFKQVNDRYGHLSGDRALIAVSDVIEQSLSAGDVLARIGGDELCVLLLAVENEAGLYRLAEQIREQVAALAFRAQDGQPVALTLSIGGVVCRTARQSAEGYMVQADSALYQAKQTGRNRVVLAPGTS</sequence>
<dbReference type="InterPro" id="IPR043128">
    <property type="entry name" value="Rev_trsase/Diguanyl_cyclase"/>
</dbReference>
<evidence type="ECO:0000313" key="7">
    <source>
        <dbReference type="EMBL" id="STC85385.1"/>
    </source>
</evidence>
<accession>A0A376D9C2</accession>
<comment type="catalytic activity">
    <reaction evidence="4">
        <text>2 GTP = 3',3'-c-di-GMP + 2 diphosphate</text>
        <dbReference type="Rhea" id="RHEA:24898"/>
        <dbReference type="ChEBI" id="CHEBI:33019"/>
        <dbReference type="ChEBI" id="CHEBI:37565"/>
        <dbReference type="ChEBI" id="CHEBI:58805"/>
        <dbReference type="EC" id="2.7.7.65"/>
    </reaction>
</comment>
<protein>
    <recommendedName>
        <fullName evidence="3">diguanylate cyclase</fullName>
        <ecNumber evidence="3">2.7.7.65</ecNumber>
    </recommendedName>
</protein>
<dbReference type="AlphaFoldDB" id="A0A376D9C2"/>
<feature type="transmembrane region" description="Helical" evidence="5">
    <location>
        <begin position="12"/>
        <end position="34"/>
    </location>
</feature>
<comment type="cofactor">
    <cofactor evidence="1">
        <name>Mg(2+)</name>
        <dbReference type="ChEBI" id="CHEBI:18420"/>
    </cofactor>
</comment>
<feature type="transmembrane region" description="Helical" evidence="5">
    <location>
        <begin position="217"/>
        <end position="239"/>
    </location>
</feature>
<dbReference type="PROSITE" id="PS50887">
    <property type="entry name" value="GGDEF"/>
    <property type="match status" value="1"/>
</dbReference>
<keyword evidence="5" id="KW-0472">Membrane</keyword>
<dbReference type="GO" id="GO:0005886">
    <property type="term" value="C:plasma membrane"/>
    <property type="evidence" value="ECO:0007669"/>
    <property type="project" value="TreeGrafter"/>
</dbReference>
<keyword evidence="7" id="KW-0548">Nucleotidyltransferase</keyword>
<proteinExistence type="predicted"/>
<dbReference type="OrthoDB" id="9812260at2"/>
<gene>
    <name evidence="7" type="primary">ycdT</name>
    <name evidence="7" type="ORF">NCTC12121_00825</name>
</gene>
<dbReference type="GO" id="GO:1902201">
    <property type="term" value="P:negative regulation of bacterial-type flagellum-dependent cell motility"/>
    <property type="evidence" value="ECO:0007669"/>
    <property type="project" value="TreeGrafter"/>
</dbReference>
<dbReference type="InterPro" id="IPR033424">
    <property type="entry name" value="MASE4"/>
</dbReference>
<keyword evidence="5" id="KW-1133">Transmembrane helix</keyword>
<evidence type="ECO:0000256" key="1">
    <source>
        <dbReference type="ARBA" id="ARBA00001946"/>
    </source>
</evidence>
<keyword evidence="5" id="KW-0812">Transmembrane</keyword>
<dbReference type="InterPro" id="IPR029787">
    <property type="entry name" value="Nucleotide_cyclase"/>
</dbReference>
<dbReference type="RefSeq" id="WP_024523767.1">
    <property type="nucleotide sequence ID" value="NZ_CP065626.1"/>
</dbReference>
<evidence type="ECO:0000256" key="4">
    <source>
        <dbReference type="ARBA" id="ARBA00034247"/>
    </source>
</evidence>
<dbReference type="EMBL" id="UFXZ01000001">
    <property type="protein sequence ID" value="STC85385.1"/>
    <property type="molecule type" value="Genomic_DNA"/>
</dbReference>
<feature type="transmembrane region" description="Helical" evidence="5">
    <location>
        <begin position="189"/>
        <end position="210"/>
    </location>
</feature>
<dbReference type="EC" id="2.7.7.65" evidence="3"/>
<organism evidence="7 8">
    <name type="scientific">Edwardsiella hoshinae</name>
    <dbReference type="NCBI Taxonomy" id="93378"/>
    <lineage>
        <taxon>Bacteria</taxon>
        <taxon>Pseudomonadati</taxon>
        <taxon>Pseudomonadota</taxon>
        <taxon>Gammaproteobacteria</taxon>
        <taxon>Enterobacterales</taxon>
        <taxon>Hafniaceae</taxon>
        <taxon>Edwardsiella</taxon>
    </lineage>
</organism>
<evidence type="ECO:0000256" key="3">
    <source>
        <dbReference type="ARBA" id="ARBA00012528"/>
    </source>
</evidence>
<keyword evidence="7" id="KW-0808">Transferase</keyword>
<reference evidence="7 8" key="1">
    <citation type="submission" date="2018-06" db="EMBL/GenBank/DDBJ databases">
        <authorList>
            <consortium name="Pathogen Informatics"/>
            <person name="Doyle S."/>
        </authorList>
    </citation>
    <scope>NUCLEOTIDE SEQUENCE [LARGE SCALE GENOMIC DNA]</scope>
    <source>
        <strain evidence="7 8">NCTC12121</strain>
    </source>
</reference>
<feature type="transmembrane region" description="Helical" evidence="5">
    <location>
        <begin position="77"/>
        <end position="95"/>
    </location>
</feature>
<dbReference type="NCBIfam" id="TIGR00254">
    <property type="entry name" value="GGDEF"/>
    <property type="match status" value="1"/>
</dbReference>
<feature type="transmembrane region" description="Helical" evidence="5">
    <location>
        <begin position="115"/>
        <end position="137"/>
    </location>
</feature>
<feature type="transmembrane region" description="Helical" evidence="5">
    <location>
        <begin position="149"/>
        <end position="169"/>
    </location>
</feature>
<dbReference type="Gene3D" id="3.30.70.270">
    <property type="match status" value="1"/>
</dbReference>
<feature type="transmembrane region" description="Helical" evidence="5">
    <location>
        <begin position="40"/>
        <end position="65"/>
    </location>
</feature>
<evidence type="ECO:0000259" key="6">
    <source>
        <dbReference type="PROSITE" id="PS50887"/>
    </source>
</evidence>
<dbReference type="FunFam" id="3.30.70.270:FF:000001">
    <property type="entry name" value="Diguanylate cyclase domain protein"/>
    <property type="match status" value="1"/>
</dbReference>
<feature type="transmembrane region" description="Helical" evidence="5">
    <location>
        <begin position="245"/>
        <end position="267"/>
    </location>
</feature>
<dbReference type="CDD" id="cd01949">
    <property type="entry name" value="GGDEF"/>
    <property type="match status" value="1"/>
</dbReference>
<dbReference type="InterPro" id="IPR000160">
    <property type="entry name" value="GGDEF_dom"/>
</dbReference>
<dbReference type="Pfam" id="PF00990">
    <property type="entry name" value="GGDEF"/>
    <property type="match status" value="1"/>
</dbReference>
<name>A0A376D9C2_9GAMM</name>
<evidence type="ECO:0000256" key="2">
    <source>
        <dbReference type="ARBA" id="ARBA00004665"/>
    </source>
</evidence>
<dbReference type="PANTHER" id="PTHR45138:SF9">
    <property type="entry name" value="DIGUANYLATE CYCLASE DGCM-RELATED"/>
    <property type="match status" value="1"/>
</dbReference>
<comment type="pathway">
    <text evidence="2">Purine metabolism; 3',5'-cyclic di-GMP biosynthesis.</text>
</comment>
<dbReference type="InterPro" id="IPR050469">
    <property type="entry name" value="Diguanylate_Cyclase"/>
</dbReference>
<dbReference type="GO" id="GO:0052621">
    <property type="term" value="F:diguanylate cyclase activity"/>
    <property type="evidence" value="ECO:0007669"/>
    <property type="project" value="UniProtKB-EC"/>
</dbReference>
<evidence type="ECO:0000256" key="5">
    <source>
        <dbReference type="SAM" id="Phobius"/>
    </source>
</evidence>
<dbReference type="STRING" id="93378.A9798_03705"/>
<dbReference type="Proteomes" id="UP000255248">
    <property type="component" value="Unassembled WGS sequence"/>
</dbReference>
<dbReference type="SUPFAM" id="SSF55073">
    <property type="entry name" value="Nucleotide cyclase"/>
    <property type="match status" value="1"/>
</dbReference>
<evidence type="ECO:0000313" key="8">
    <source>
        <dbReference type="Proteomes" id="UP000255248"/>
    </source>
</evidence>